<dbReference type="PANTHER" id="PTHR23389">
    <property type="entry name" value="CHROMOSOME TRANSMISSION FIDELITY FACTOR 18"/>
    <property type="match status" value="1"/>
</dbReference>
<evidence type="ECO:0000256" key="1">
    <source>
        <dbReference type="ARBA" id="ARBA00004067"/>
    </source>
</evidence>
<protein>
    <recommendedName>
        <fullName evidence="11 12">DNA ligase</fullName>
        <ecNumber evidence="11 12">6.5.1.2</ecNumber>
    </recommendedName>
    <alternativeName>
        <fullName evidence="11">Polydeoxyribonucleotide synthase [NAD(+)]</fullName>
    </alternativeName>
</protein>
<feature type="region of interest" description="Disordered" evidence="13">
    <location>
        <begin position="1"/>
        <end position="30"/>
    </location>
</feature>
<comment type="cofactor">
    <cofactor evidence="11">
        <name>Mg(2+)</name>
        <dbReference type="ChEBI" id="CHEBI:18420"/>
    </cofactor>
    <cofactor evidence="11">
        <name>Mn(2+)</name>
        <dbReference type="ChEBI" id="CHEBI:29035"/>
    </cofactor>
</comment>
<dbReference type="InterPro" id="IPR018239">
    <property type="entry name" value="DNA_ligase_AS"/>
</dbReference>
<evidence type="ECO:0000256" key="4">
    <source>
        <dbReference type="ARBA" id="ARBA00022723"/>
    </source>
</evidence>
<feature type="binding site" evidence="11">
    <location>
        <position position="446"/>
    </location>
    <ligand>
        <name>Zn(2+)</name>
        <dbReference type="ChEBI" id="CHEBI:29105"/>
    </ligand>
</feature>
<comment type="similarity">
    <text evidence="11">Belongs to the NAD-dependent DNA ligase family. LigA subfamily.</text>
</comment>
<evidence type="ECO:0000256" key="5">
    <source>
        <dbReference type="ARBA" id="ARBA00022763"/>
    </source>
</evidence>
<dbReference type="Pfam" id="PF03119">
    <property type="entry name" value="DNA_ligase_ZBD"/>
    <property type="match status" value="1"/>
</dbReference>
<dbReference type="InterPro" id="IPR004150">
    <property type="entry name" value="NAD_DNA_ligase_OB"/>
</dbReference>
<feature type="binding site" evidence="11">
    <location>
        <begin position="103"/>
        <end position="104"/>
    </location>
    <ligand>
        <name>NAD(+)</name>
        <dbReference type="ChEBI" id="CHEBI:57540"/>
    </ligand>
</feature>
<feature type="region of interest" description="Disordered" evidence="13">
    <location>
        <begin position="567"/>
        <end position="600"/>
    </location>
</feature>
<dbReference type="NCBIfam" id="TIGR00575">
    <property type="entry name" value="dnlj"/>
    <property type="match status" value="1"/>
</dbReference>
<dbReference type="InterPro" id="IPR012340">
    <property type="entry name" value="NA-bd_OB-fold"/>
</dbReference>
<keyword evidence="5 11" id="KW-0227">DNA damage</keyword>
<dbReference type="InterPro" id="IPR013839">
    <property type="entry name" value="DNAligase_adenylation"/>
</dbReference>
<organism evidence="15 16">
    <name type="scientific">Paractinoplanes globisporus</name>
    <dbReference type="NCBI Taxonomy" id="113565"/>
    <lineage>
        <taxon>Bacteria</taxon>
        <taxon>Bacillati</taxon>
        <taxon>Actinomycetota</taxon>
        <taxon>Actinomycetes</taxon>
        <taxon>Micromonosporales</taxon>
        <taxon>Micromonosporaceae</taxon>
        <taxon>Paractinoplanes</taxon>
    </lineage>
</organism>
<evidence type="ECO:0000313" key="15">
    <source>
        <dbReference type="EMBL" id="MFF5293535.1"/>
    </source>
</evidence>
<dbReference type="Pfam" id="PF01653">
    <property type="entry name" value="DNA_ligase_aden"/>
    <property type="match status" value="1"/>
</dbReference>
<dbReference type="PROSITE" id="PS01055">
    <property type="entry name" value="DNA_LIGASE_N1"/>
    <property type="match status" value="1"/>
</dbReference>
<keyword evidence="9 11" id="KW-0234">DNA repair</keyword>
<feature type="binding site" evidence="11">
    <location>
        <position position="193"/>
    </location>
    <ligand>
        <name>NAD(+)</name>
        <dbReference type="ChEBI" id="CHEBI:57540"/>
    </ligand>
</feature>
<dbReference type="Gene3D" id="1.10.287.610">
    <property type="entry name" value="Helix hairpin bin"/>
    <property type="match status" value="1"/>
</dbReference>
<dbReference type="Gene3D" id="3.40.50.10190">
    <property type="entry name" value="BRCT domain"/>
    <property type="match status" value="1"/>
</dbReference>
<reference evidence="15 16" key="1">
    <citation type="submission" date="2024-10" db="EMBL/GenBank/DDBJ databases">
        <title>The Natural Products Discovery Center: Release of the First 8490 Sequenced Strains for Exploring Actinobacteria Biosynthetic Diversity.</title>
        <authorList>
            <person name="Kalkreuter E."/>
            <person name="Kautsar S.A."/>
            <person name="Yang D."/>
            <person name="Bader C.D."/>
            <person name="Teijaro C.N."/>
            <person name="Fluegel L."/>
            <person name="Davis C.M."/>
            <person name="Simpson J.R."/>
            <person name="Lauterbach L."/>
            <person name="Steele A.D."/>
            <person name="Gui C."/>
            <person name="Meng S."/>
            <person name="Li G."/>
            <person name="Viehrig K."/>
            <person name="Ye F."/>
            <person name="Su P."/>
            <person name="Kiefer A.F."/>
            <person name="Nichols A."/>
            <person name="Cepeda A.J."/>
            <person name="Yan W."/>
            <person name="Fan B."/>
            <person name="Jiang Y."/>
            <person name="Adhikari A."/>
            <person name="Zheng C.-J."/>
            <person name="Schuster L."/>
            <person name="Cowan T.M."/>
            <person name="Smanski M.J."/>
            <person name="Chevrette M.G."/>
            <person name="De Carvalho L.P.S."/>
            <person name="Shen B."/>
        </authorList>
    </citation>
    <scope>NUCLEOTIDE SEQUENCE [LARGE SCALE GENOMIC DNA]</scope>
    <source>
        <strain evidence="15 16">NPDC000087</strain>
    </source>
</reference>
<dbReference type="EC" id="6.5.1.2" evidence="11 12"/>
<evidence type="ECO:0000256" key="11">
    <source>
        <dbReference type="HAMAP-Rule" id="MF_01588"/>
    </source>
</evidence>
<proteinExistence type="inferred from homology"/>
<dbReference type="InterPro" id="IPR041663">
    <property type="entry name" value="DisA/LigA_HHH"/>
</dbReference>
<dbReference type="InterPro" id="IPR013840">
    <property type="entry name" value="DNAligase_N"/>
</dbReference>
<keyword evidence="11" id="KW-0464">Manganese</keyword>
<dbReference type="Pfam" id="PF00533">
    <property type="entry name" value="BRCT"/>
    <property type="match status" value="1"/>
</dbReference>
<feature type="binding site" evidence="11">
    <location>
        <position position="309"/>
    </location>
    <ligand>
        <name>NAD(+)</name>
        <dbReference type="ChEBI" id="CHEBI:57540"/>
    </ligand>
</feature>
<dbReference type="Pfam" id="PF12826">
    <property type="entry name" value="HHH_2"/>
    <property type="match status" value="1"/>
</dbReference>
<name>A0ABW6WM53_9ACTN</name>
<feature type="binding site" evidence="11">
    <location>
        <begin position="54"/>
        <end position="58"/>
    </location>
    <ligand>
        <name>NAD(+)</name>
        <dbReference type="ChEBI" id="CHEBI:57540"/>
    </ligand>
</feature>
<dbReference type="PROSITE" id="PS50172">
    <property type="entry name" value="BRCT"/>
    <property type="match status" value="1"/>
</dbReference>
<dbReference type="Gene3D" id="1.10.150.20">
    <property type="entry name" value="5' to 3' exonuclease, C-terminal subdomain"/>
    <property type="match status" value="2"/>
</dbReference>
<dbReference type="HAMAP" id="MF_01588">
    <property type="entry name" value="DNA_ligase_A"/>
    <property type="match status" value="1"/>
</dbReference>
<dbReference type="InterPro" id="IPR033136">
    <property type="entry name" value="DNA_ligase_CS"/>
</dbReference>
<dbReference type="InterPro" id="IPR003583">
    <property type="entry name" value="Hlx-hairpin-Hlx_DNA-bd_motif"/>
</dbReference>
<feature type="active site" description="N6-AMP-lysine intermediate" evidence="11">
    <location>
        <position position="135"/>
    </location>
</feature>
<dbReference type="Gene3D" id="2.40.50.140">
    <property type="entry name" value="Nucleic acid-binding proteins"/>
    <property type="match status" value="1"/>
</dbReference>
<dbReference type="SMART" id="SM00292">
    <property type="entry name" value="BRCT"/>
    <property type="match status" value="1"/>
</dbReference>
<dbReference type="InterPro" id="IPR004149">
    <property type="entry name" value="Znf_DNAligase_C4"/>
</dbReference>
<evidence type="ECO:0000256" key="8">
    <source>
        <dbReference type="ARBA" id="ARBA00023027"/>
    </source>
</evidence>
<evidence type="ECO:0000256" key="3">
    <source>
        <dbReference type="ARBA" id="ARBA00022705"/>
    </source>
</evidence>
<dbReference type="SUPFAM" id="SSF47781">
    <property type="entry name" value="RuvA domain 2-like"/>
    <property type="match status" value="1"/>
</dbReference>
<dbReference type="SMART" id="SM00278">
    <property type="entry name" value="HhH1"/>
    <property type="match status" value="2"/>
</dbReference>
<dbReference type="Gene3D" id="6.20.10.30">
    <property type="match status" value="1"/>
</dbReference>
<dbReference type="Gene3D" id="3.30.470.30">
    <property type="entry name" value="DNA ligase/mRNA capping enzyme"/>
    <property type="match status" value="1"/>
</dbReference>
<dbReference type="PANTHER" id="PTHR23389:SF9">
    <property type="entry name" value="DNA LIGASE"/>
    <property type="match status" value="1"/>
</dbReference>
<evidence type="ECO:0000259" key="14">
    <source>
        <dbReference type="PROSITE" id="PS50172"/>
    </source>
</evidence>
<dbReference type="SUPFAM" id="SSF50249">
    <property type="entry name" value="Nucleic acid-binding proteins"/>
    <property type="match status" value="1"/>
</dbReference>
<dbReference type="GO" id="GO:0003911">
    <property type="term" value="F:DNA ligase (NAD+) activity"/>
    <property type="evidence" value="ECO:0007669"/>
    <property type="project" value="UniProtKB-EC"/>
</dbReference>
<keyword evidence="6 11" id="KW-0862">Zinc</keyword>
<dbReference type="EMBL" id="JBIAZU010000005">
    <property type="protein sequence ID" value="MFF5293535.1"/>
    <property type="molecule type" value="Genomic_DNA"/>
</dbReference>
<keyword evidence="7 11" id="KW-0460">Magnesium</keyword>
<comment type="caution">
    <text evidence="15">The sequence shown here is derived from an EMBL/GenBank/DDBJ whole genome shotgun (WGS) entry which is preliminary data.</text>
</comment>
<evidence type="ECO:0000256" key="7">
    <source>
        <dbReference type="ARBA" id="ARBA00022842"/>
    </source>
</evidence>
<gene>
    <name evidence="11 15" type="primary">ligA</name>
    <name evidence="15" type="ORF">ACFY35_29230</name>
</gene>
<dbReference type="PIRSF" id="PIRSF001604">
    <property type="entry name" value="LigA"/>
    <property type="match status" value="1"/>
</dbReference>
<dbReference type="InterPro" id="IPR036420">
    <property type="entry name" value="BRCT_dom_sf"/>
</dbReference>
<dbReference type="SUPFAM" id="SSF52113">
    <property type="entry name" value="BRCT domain"/>
    <property type="match status" value="1"/>
</dbReference>
<dbReference type="RefSeq" id="WP_026207019.1">
    <property type="nucleotide sequence ID" value="NZ_JBIAZU010000005.1"/>
</dbReference>
<evidence type="ECO:0000313" key="16">
    <source>
        <dbReference type="Proteomes" id="UP001602245"/>
    </source>
</evidence>
<dbReference type="InterPro" id="IPR010994">
    <property type="entry name" value="RuvA_2-like"/>
</dbReference>
<feature type="domain" description="BRCT" evidence="14">
    <location>
        <begin position="642"/>
        <end position="711"/>
    </location>
</feature>
<feature type="binding site" evidence="11">
    <location>
        <position position="427"/>
    </location>
    <ligand>
        <name>Zn(2+)</name>
        <dbReference type="ChEBI" id="CHEBI:29105"/>
    </ligand>
</feature>
<dbReference type="PROSITE" id="PS01056">
    <property type="entry name" value="DNA_LIGASE_N2"/>
    <property type="match status" value="1"/>
</dbReference>
<keyword evidence="8 11" id="KW-0520">NAD</keyword>
<dbReference type="CDD" id="cd17748">
    <property type="entry name" value="BRCT_DNA_ligase_like"/>
    <property type="match status" value="1"/>
</dbReference>
<feature type="binding site" evidence="11">
    <location>
        <position position="430"/>
    </location>
    <ligand>
        <name>Zn(2+)</name>
        <dbReference type="ChEBI" id="CHEBI:29105"/>
    </ligand>
</feature>
<keyword evidence="3 11" id="KW-0235">DNA replication</keyword>
<evidence type="ECO:0000256" key="12">
    <source>
        <dbReference type="RuleBase" id="RU000618"/>
    </source>
</evidence>
<dbReference type="Pfam" id="PF03120">
    <property type="entry name" value="OB_DNA_ligase"/>
    <property type="match status" value="1"/>
</dbReference>
<feature type="binding site" evidence="11">
    <location>
        <position position="156"/>
    </location>
    <ligand>
        <name>NAD(+)</name>
        <dbReference type="ChEBI" id="CHEBI:57540"/>
    </ligand>
</feature>
<keyword evidence="2 11" id="KW-0436">Ligase</keyword>
<keyword evidence="4 11" id="KW-0479">Metal-binding</keyword>
<comment type="function">
    <text evidence="1 11">DNA ligase that catalyzes the formation of phosphodiester linkages between 5'-phosphoryl and 3'-hydroxyl groups in double-stranded DNA using NAD as a coenzyme and as the energy source for the reaction. It is essential for DNA replication and repair of damaged DNA.</text>
</comment>
<keyword evidence="16" id="KW-1185">Reference proteome</keyword>
<evidence type="ECO:0000256" key="6">
    <source>
        <dbReference type="ARBA" id="ARBA00022833"/>
    </source>
</evidence>
<dbReference type="InterPro" id="IPR001357">
    <property type="entry name" value="BRCT_dom"/>
</dbReference>
<dbReference type="Proteomes" id="UP001602245">
    <property type="component" value="Unassembled WGS sequence"/>
</dbReference>
<evidence type="ECO:0000256" key="2">
    <source>
        <dbReference type="ARBA" id="ARBA00022598"/>
    </source>
</evidence>
<dbReference type="CDD" id="cd00114">
    <property type="entry name" value="LIGANc"/>
    <property type="match status" value="1"/>
</dbReference>
<feature type="binding site" evidence="11">
    <location>
        <position position="452"/>
    </location>
    <ligand>
        <name>Zn(2+)</name>
        <dbReference type="ChEBI" id="CHEBI:29105"/>
    </ligand>
</feature>
<dbReference type="InterPro" id="IPR001679">
    <property type="entry name" value="DNA_ligase"/>
</dbReference>
<evidence type="ECO:0000256" key="9">
    <source>
        <dbReference type="ARBA" id="ARBA00023204"/>
    </source>
</evidence>
<comment type="catalytic activity">
    <reaction evidence="10 11 12">
        <text>NAD(+) + (deoxyribonucleotide)n-3'-hydroxyl + 5'-phospho-(deoxyribonucleotide)m = (deoxyribonucleotide)n+m + AMP + beta-nicotinamide D-nucleotide.</text>
        <dbReference type="EC" id="6.5.1.2"/>
    </reaction>
</comment>
<dbReference type="SMART" id="SM00532">
    <property type="entry name" value="LIGANc"/>
    <property type="match status" value="1"/>
</dbReference>
<dbReference type="NCBIfam" id="NF005932">
    <property type="entry name" value="PRK07956.1"/>
    <property type="match status" value="1"/>
</dbReference>
<accession>A0ABW6WM53</accession>
<evidence type="ECO:0000256" key="10">
    <source>
        <dbReference type="ARBA" id="ARBA00034005"/>
    </source>
</evidence>
<feature type="binding site" evidence="11">
    <location>
        <position position="133"/>
    </location>
    <ligand>
        <name>NAD(+)</name>
        <dbReference type="ChEBI" id="CHEBI:57540"/>
    </ligand>
</feature>
<dbReference type="SUPFAM" id="SSF56091">
    <property type="entry name" value="DNA ligase/mRNA capping enzyme, catalytic domain"/>
    <property type="match status" value="1"/>
</dbReference>
<evidence type="ECO:0000256" key="13">
    <source>
        <dbReference type="SAM" id="MobiDB-lite"/>
    </source>
</evidence>
<sequence length="739" mass="80349">MAEELAAGRPTPEQVAAAGKDPTSEASTRHAELADEVRGHQYRYYVLDSPTVSDAEFDKLLRELEALEEEFPALRTPDSPTQNVGGTFSTTFTPVQHAERMLSLDNVFDEDELAAWSERTLRDAGGPVEFICELKVDGLAINLTYEKGRLVRGATRGDGRTGEDVTSNVRTIREIPERLADDNPPDLLEVRGEIYFPVSAFADLNASLVEQGKAPFANPRNAAAGSLRQKDPRITASRGLRMVVHGIGARVGFTPTSQSHAYEALKSWGLPTSERWKLVDDLAGVREYIAYYGEHRHDVEHEIDGVVVKVDSVSIQGRLGSTSRAPRWAIAYKYPPEEVTTKLLDIAVNVGRTGRVTPFAILEPVKVAGSTVAQATLHNAREVERKGVLIGDTIVLRKAGDVIPEVLGPVIDLRPEDAHAFVMPTHCPSCGTQLAPAKESDIDIRCPNTRSCPAQLRERVFHLAGRGAFDIEVLGYKAAQALLDSGVITDEGELFSLTADQLRESPFFVNQDGSLGSNAVRLLENLEKAKEQPLWRVLVALSIRHVGPTAAQALAREFFSMDAIEEIVTTPPPPPEPLEEDAEPGTKRKAPKPEPDALSAVEGVGPTIAESLREWFTVDWHREIVRRWREAGVRMVDERVDEGPRPLEGMTFVVTGTLAGFSRDQATEALTTRGGKVSGSVSKKTAFVVVGDNPGSKYDKALSLKVPVLDEAGFGVLLADGPDAARAVAEMAPESPPEA</sequence>
<feature type="binding site" evidence="11">
    <location>
        <position position="333"/>
    </location>
    <ligand>
        <name>NAD(+)</name>
        <dbReference type="ChEBI" id="CHEBI:57540"/>
    </ligand>
</feature>